<dbReference type="EMBL" id="LR796887">
    <property type="protein sequence ID" value="CAB4172550.1"/>
    <property type="molecule type" value="Genomic_DNA"/>
</dbReference>
<dbReference type="EMBL" id="LR797319">
    <property type="protein sequence ID" value="CAB4202307.1"/>
    <property type="molecule type" value="Genomic_DNA"/>
</dbReference>
<reference evidence="2" key="1">
    <citation type="submission" date="2020-05" db="EMBL/GenBank/DDBJ databases">
        <authorList>
            <person name="Chiriac C."/>
            <person name="Salcher M."/>
            <person name="Ghai R."/>
            <person name="Kavagutti S V."/>
        </authorList>
    </citation>
    <scope>NUCLEOTIDE SEQUENCE</scope>
</reference>
<evidence type="ECO:0000313" key="6">
    <source>
        <dbReference type="EMBL" id="CAB5229702.1"/>
    </source>
</evidence>
<gene>
    <name evidence="2" type="ORF">UFOVP1018_13</name>
    <name evidence="3" type="ORF">UFOVP1105_14</name>
    <name evidence="4" type="ORF">UFOVP1372_4</name>
    <name evidence="5" type="ORF">UFOVP1470_15</name>
    <name evidence="6" type="ORF">UFOVP1557_4</name>
    <name evidence="1" type="ORF">UFOVP939_11</name>
</gene>
<sequence length="96" mass="9447">MALQILATGVNITTGAASAGATIPVKLDGTVPLFIRITASVAACVRVGYGAQTAVATDAVVQPGQSLILSTGQCTHVAAIQQAAAGVVQVSPCEDV</sequence>
<name>A0A6J5Q844_9CAUD</name>
<evidence type="ECO:0000313" key="3">
    <source>
        <dbReference type="EMBL" id="CAB4183886.1"/>
    </source>
</evidence>
<protein>
    <submittedName>
        <fullName evidence="2">Uncharacterized protein</fullName>
    </submittedName>
</protein>
<accession>A0A6J5Q844</accession>
<dbReference type="EMBL" id="LR798407">
    <property type="protein sequence ID" value="CAB5229702.1"/>
    <property type="molecule type" value="Genomic_DNA"/>
</dbReference>
<dbReference type="EMBL" id="LR796966">
    <property type="protein sequence ID" value="CAB4178557.1"/>
    <property type="molecule type" value="Genomic_DNA"/>
</dbReference>
<organism evidence="2">
    <name type="scientific">uncultured Caudovirales phage</name>
    <dbReference type="NCBI Taxonomy" id="2100421"/>
    <lineage>
        <taxon>Viruses</taxon>
        <taxon>Duplodnaviria</taxon>
        <taxon>Heunggongvirae</taxon>
        <taxon>Uroviricota</taxon>
        <taxon>Caudoviricetes</taxon>
        <taxon>Peduoviridae</taxon>
        <taxon>Maltschvirus</taxon>
        <taxon>Maltschvirus maltsch</taxon>
    </lineage>
</organism>
<dbReference type="EMBL" id="LR797419">
    <property type="protein sequence ID" value="CAB4214987.1"/>
    <property type="molecule type" value="Genomic_DNA"/>
</dbReference>
<dbReference type="EMBL" id="LR797054">
    <property type="protein sequence ID" value="CAB4183886.1"/>
    <property type="molecule type" value="Genomic_DNA"/>
</dbReference>
<evidence type="ECO:0000313" key="4">
    <source>
        <dbReference type="EMBL" id="CAB4202307.1"/>
    </source>
</evidence>
<evidence type="ECO:0000313" key="2">
    <source>
        <dbReference type="EMBL" id="CAB4178557.1"/>
    </source>
</evidence>
<evidence type="ECO:0000313" key="5">
    <source>
        <dbReference type="EMBL" id="CAB4214987.1"/>
    </source>
</evidence>
<evidence type="ECO:0000313" key="1">
    <source>
        <dbReference type="EMBL" id="CAB4172550.1"/>
    </source>
</evidence>
<proteinExistence type="predicted"/>